<dbReference type="Proteomes" id="UP000594873">
    <property type="component" value="Chromosome"/>
</dbReference>
<dbReference type="Gene3D" id="3.40.50.1820">
    <property type="entry name" value="alpha/beta hydrolase"/>
    <property type="match status" value="1"/>
</dbReference>
<gene>
    <name evidence="2" type="ORF">IC614_06250</name>
</gene>
<dbReference type="RefSeq" id="WP_200973017.1">
    <property type="nucleotide sequence ID" value="NZ_CP065592.1"/>
</dbReference>
<evidence type="ECO:0000313" key="3">
    <source>
        <dbReference type="Proteomes" id="UP000594873"/>
    </source>
</evidence>
<dbReference type="SUPFAM" id="SSF53474">
    <property type="entry name" value="alpha/beta-Hydrolases"/>
    <property type="match status" value="1"/>
</dbReference>
<accession>A0A7T2GLS0</accession>
<dbReference type="Pfam" id="PF00756">
    <property type="entry name" value="Esterase"/>
    <property type="match status" value="1"/>
</dbReference>
<name>A0A7T2GLS0_9SPHN</name>
<organism evidence="2 3">
    <name type="scientific">Allosphingosinicella flava</name>
    <dbReference type="NCBI Taxonomy" id="2771430"/>
    <lineage>
        <taxon>Bacteria</taxon>
        <taxon>Pseudomonadati</taxon>
        <taxon>Pseudomonadota</taxon>
        <taxon>Alphaproteobacteria</taxon>
        <taxon>Sphingomonadales</taxon>
        <taxon>Sphingomonadaceae</taxon>
        <taxon>Allosphingosinicella</taxon>
    </lineage>
</organism>
<protein>
    <recommendedName>
        <fullName evidence="4">Esterase</fullName>
    </recommendedName>
</protein>
<dbReference type="InterPro" id="IPR000801">
    <property type="entry name" value="Esterase-like"/>
</dbReference>
<dbReference type="KEGG" id="sflv:IC614_06250"/>
<dbReference type="PANTHER" id="PTHR48098:SF6">
    <property type="entry name" value="FERRI-BACILLIBACTIN ESTERASE BESA"/>
    <property type="match status" value="1"/>
</dbReference>
<keyword evidence="3" id="KW-1185">Reference proteome</keyword>
<dbReference type="PANTHER" id="PTHR48098">
    <property type="entry name" value="ENTEROCHELIN ESTERASE-RELATED"/>
    <property type="match status" value="1"/>
</dbReference>
<proteinExistence type="predicted"/>
<evidence type="ECO:0008006" key="4">
    <source>
        <dbReference type="Google" id="ProtNLM"/>
    </source>
</evidence>
<dbReference type="InterPro" id="IPR029058">
    <property type="entry name" value="AB_hydrolase_fold"/>
</dbReference>
<evidence type="ECO:0000256" key="1">
    <source>
        <dbReference type="SAM" id="SignalP"/>
    </source>
</evidence>
<sequence length="311" mass="35014">MLRGLLLCALLFAGAAAPAKEPGRLIRYDNVQSANLLPRSLTIWLPPGYDGSDERYPVLYMHDGHNLFDAATSNFNKEWGVDEAMERLVLEGTVRPAIVVGVWATEQRLRDYMPAKVAAALPEPYRAQLRELHKGLPLSDDYLRFLVKELKPWVDRSFRTLPGKDNTFISGSSMGGLISLYAMAEYPEVFGKGAAISTHWPLFLSWPVEPRPDAEKAAVTAAFETWLETALPSPTTHALYFDHGTETIDVLYAPYQERVDRVVQKRGYRRGENWLTCPFPGAAHEENAWRERIDIPLLFLLGKAPAKECSR</sequence>
<feature type="chain" id="PRO_5033053248" description="Esterase" evidence="1">
    <location>
        <begin position="20"/>
        <end position="311"/>
    </location>
</feature>
<evidence type="ECO:0000313" key="2">
    <source>
        <dbReference type="EMBL" id="QPQ56157.1"/>
    </source>
</evidence>
<keyword evidence="1" id="KW-0732">Signal</keyword>
<dbReference type="InterPro" id="IPR050583">
    <property type="entry name" value="Mycobacterial_A85_antigen"/>
</dbReference>
<reference evidence="2 3" key="1">
    <citation type="submission" date="2020-11" db="EMBL/GenBank/DDBJ databases">
        <title>Genome seq and assembly of Sphingosinicella sp.</title>
        <authorList>
            <person name="Chhetri G."/>
        </authorList>
    </citation>
    <scope>NUCLEOTIDE SEQUENCE [LARGE SCALE GENOMIC DNA]</scope>
    <source>
        <strain evidence="2 3">UDD2</strain>
    </source>
</reference>
<feature type="signal peptide" evidence="1">
    <location>
        <begin position="1"/>
        <end position="19"/>
    </location>
</feature>
<dbReference type="AlphaFoldDB" id="A0A7T2GLS0"/>
<dbReference type="EMBL" id="CP065592">
    <property type="protein sequence ID" value="QPQ56157.1"/>
    <property type="molecule type" value="Genomic_DNA"/>
</dbReference>